<proteinExistence type="predicted"/>
<reference evidence="2" key="1">
    <citation type="submission" date="2013-08" db="EMBL/GenBank/DDBJ databases">
        <title>Gene expansion shapes genome architecture in the human pathogen Lichtheimia corymbifera: an evolutionary genomics analysis in the ancient terrestrial Mucorales (Mucoromycotina).</title>
        <authorList>
            <person name="Schwartze V.U."/>
            <person name="Winter S."/>
            <person name="Shelest E."/>
            <person name="Marcet-Houben M."/>
            <person name="Horn F."/>
            <person name="Wehner S."/>
            <person name="Hoffmann K."/>
            <person name="Riege K."/>
            <person name="Sammeth M."/>
            <person name="Nowrousian M."/>
            <person name="Valiante V."/>
            <person name="Linde J."/>
            <person name="Jacobsen I.D."/>
            <person name="Marz M."/>
            <person name="Brakhage A.A."/>
            <person name="Gabaldon T."/>
            <person name="Bocker S."/>
            <person name="Voigt K."/>
        </authorList>
    </citation>
    <scope>NUCLEOTIDE SEQUENCE [LARGE SCALE GENOMIC DNA]</scope>
    <source>
        <strain evidence="2">FSU 9682</strain>
    </source>
</reference>
<keyword evidence="3" id="KW-1185">Reference proteome</keyword>
<dbReference type="AlphaFoldDB" id="A0A068SBB9"/>
<sequence>MPLKELLTQYFNDTPVTQWDIVTIYKEILKKESKLSKGPFVANLRQELELMEQAPLFKKTAKDRAKTLLKTLNKEDMLTKLDHVFAGANMPDSDNSSQLQHFSENISVRANEINDSAFIGNMNVNVAANSSSSSSKKRATTTGSVKEADDADDADDDDIFTAAPPPSKRHNPLEHFMKEIPDDDVVIHEKDHAMLLAEGKTYRLYRPGYTVDSPHRPKIEAMNMKSLAEYVTIAGSSIECTDSKVNREFQSNVTEGIMNTSLRSLPGAFEFLREALLLPFEDFPKMLWQIDPTTDVKESKEIIKIMQYTLTSFHLHCLRTIEPTDHERTYFVQSIIPVFEALGQVTGLLKYNWCEKQLLASKLVYLKLNDGNQKRSTPRMMDGLGRANTAHGSMEALLFEASREDHPTHSLNDTIKLLECATHSLLVEMHHCKASQYDTYAKLKVFTIQCIKDKVSMHEVSLLDRTKWKSVEKRTCQVPNSWDQRALWVKFFELVATLMISLNEAKHILETLSMESNGLLDVDGQTIGDVLYNKTGLHAA</sequence>
<dbReference type="EMBL" id="CBTN010000073">
    <property type="protein sequence ID" value="CDH59683.1"/>
    <property type="molecule type" value="Genomic_DNA"/>
</dbReference>
<dbReference type="Proteomes" id="UP000027586">
    <property type="component" value="Unassembled WGS sequence"/>
</dbReference>
<gene>
    <name evidence="2" type="ORF">LCOR_10489.1</name>
</gene>
<evidence type="ECO:0000256" key="1">
    <source>
        <dbReference type="SAM" id="MobiDB-lite"/>
    </source>
</evidence>
<organism evidence="2 3">
    <name type="scientific">Lichtheimia corymbifera JMRC:FSU:9682</name>
    <dbReference type="NCBI Taxonomy" id="1263082"/>
    <lineage>
        <taxon>Eukaryota</taxon>
        <taxon>Fungi</taxon>
        <taxon>Fungi incertae sedis</taxon>
        <taxon>Mucoromycota</taxon>
        <taxon>Mucoromycotina</taxon>
        <taxon>Mucoromycetes</taxon>
        <taxon>Mucorales</taxon>
        <taxon>Lichtheimiaceae</taxon>
        <taxon>Lichtheimia</taxon>
    </lineage>
</organism>
<accession>A0A068SBB9</accession>
<evidence type="ECO:0000313" key="2">
    <source>
        <dbReference type="EMBL" id="CDH59683.1"/>
    </source>
</evidence>
<dbReference type="VEuPathDB" id="FungiDB:LCOR_10489.1"/>
<feature type="compositionally biased region" description="Acidic residues" evidence="1">
    <location>
        <begin position="149"/>
        <end position="159"/>
    </location>
</feature>
<name>A0A068SBB9_9FUNG</name>
<protein>
    <submittedName>
        <fullName evidence="2">Uncharacterized protein</fullName>
    </submittedName>
</protein>
<feature type="region of interest" description="Disordered" evidence="1">
    <location>
        <begin position="127"/>
        <end position="173"/>
    </location>
</feature>
<comment type="caution">
    <text evidence="2">The sequence shown here is derived from an EMBL/GenBank/DDBJ whole genome shotgun (WGS) entry which is preliminary data.</text>
</comment>
<evidence type="ECO:0000313" key="3">
    <source>
        <dbReference type="Proteomes" id="UP000027586"/>
    </source>
</evidence>
<dbReference type="OrthoDB" id="2289105at2759"/>